<dbReference type="AlphaFoldDB" id="A0A1F4ZWB8"/>
<gene>
    <name evidence="1" type="ORF">A2397_00175</name>
</gene>
<reference evidence="1 2" key="1">
    <citation type="journal article" date="2016" name="Nat. Commun.">
        <title>Thousands of microbial genomes shed light on interconnected biogeochemical processes in an aquifer system.</title>
        <authorList>
            <person name="Anantharaman K."/>
            <person name="Brown C.T."/>
            <person name="Hug L.A."/>
            <person name="Sharon I."/>
            <person name="Castelle C.J."/>
            <person name="Probst A.J."/>
            <person name="Thomas B.C."/>
            <person name="Singh A."/>
            <person name="Wilkins M.J."/>
            <person name="Karaoz U."/>
            <person name="Brodie E.L."/>
            <person name="Williams K.H."/>
            <person name="Hubbard S.S."/>
            <person name="Banfield J.F."/>
        </authorList>
    </citation>
    <scope>NUCLEOTIDE SEQUENCE [LARGE SCALE GENOMIC DNA]</scope>
</reference>
<comment type="caution">
    <text evidence="1">The sequence shown here is derived from an EMBL/GenBank/DDBJ whole genome shotgun (WGS) entry which is preliminary data.</text>
</comment>
<proteinExistence type="predicted"/>
<sequence length="261" mass="28322">MQSKFSGFLTTLALILTIGLLTIQILASKFKPINEWVATRTYAEITPTRTPRPVVTPRPTATPEQMVVDIPNPTAVPNVGPVQGTLVSQQIKYQFDDVNQDGIKLRSEKQMWTGTGSVPASSWLGLRFTGVPVSRFAKIISAKLTVYAPTAQKGYLDAVVYGEASGNCLSFSSNYLPSARNLTKAVGKVSGDVNWRAGNWYQLSDVTSVISEIVGNDGWRSGNSIGLMIKGLAANPNNKFFIGNFDSDPNLSAKLTINYSR</sequence>
<evidence type="ECO:0000313" key="2">
    <source>
        <dbReference type="Proteomes" id="UP000176424"/>
    </source>
</evidence>
<accession>A0A1F4ZWB8</accession>
<organism evidence="1 2">
    <name type="scientific">Candidatus Amesbacteria bacterium RIFOXYB1_FULL_44_23</name>
    <dbReference type="NCBI Taxonomy" id="1797263"/>
    <lineage>
        <taxon>Bacteria</taxon>
        <taxon>Candidatus Amesiibacteriota</taxon>
    </lineage>
</organism>
<evidence type="ECO:0000313" key="1">
    <source>
        <dbReference type="EMBL" id="OGD10672.1"/>
    </source>
</evidence>
<name>A0A1F4ZWB8_9BACT</name>
<dbReference type="EMBL" id="MEXR01000001">
    <property type="protein sequence ID" value="OGD10672.1"/>
    <property type="molecule type" value="Genomic_DNA"/>
</dbReference>
<dbReference type="STRING" id="1797263.A2397_00175"/>
<dbReference type="Proteomes" id="UP000176424">
    <property type="component" value="Unassembled WGS sequence"/>
</dbReference>
<protein>
    <submittedName>
        <fullName evidence="1">Uncharacterized protein</fullName>
    </submittedName>
</protein>